<dbReference type="SUPFAM" id="SSF56214">
    <property type="entry name" value="4'-phosphopantetheinyl transferase"/>
    <property type="match status" value="1"/>
</dbReference>
<accession>A0A1H5LRB8</accession>
<dbReference type="GO" id="GO:0008897">
    <property type="term" value="F:holo-[acyl-carrier-protein] synthase activity"/>
    <property type="evidence" value="ECO:0007669"/>
    <property type="project" value="InterPro"/>
</dbReference>
<organism evidence="3 4">
    <name type="scientific">Salinimicrobium catena</name>
    <dbReference type="NCBI Taxonomy" id="390640"/>
    <lineage>
        <taxon>Bacteria</taxon>
        <taxon>Pseudomonadati</taxon>
        <taxon>Bacteroidota</taxon>
        <taxon>Flavobacteriia</taxon>
        <taxon>Flavobacteriales</taxon>
        <taxon>Flavobacteriaceae</taxon>
        <taxon>Salinimicrobium</taxon>
    </lineage>
</organism>
<dbReference type="RefSeq" id="WP_093112709.1">
    <property type="nucleotide sequence ID" value="NZ_FNGG01000002.1"/>
</dbReference>
<name>A0A1H5LRB8_9FLAO</name>
<dbReference type="EMBL" id="FNUG01000002">
    <property type="protein sequence ID" value="SEE79613.1"/>
    <property type="molecule type" value="Genomic_DNA"/>
</dbReference>
<dbReference type="InterPro" id="IPR037143">
    <property type="entry name" value="4-PPantetheinyl_Trfase_dom_sf"/>
</dbReference>
<gene>
    <name evidence="3" type="ORF">SAMN04488034_102389</name>
</gene>
<dbReference type="GO" id="GO:0000287">
    <property type="term" value="F:magnesium ion binding"/>
    <property type="evidence" value="ECO:0007669"/>
    <property type="project" value="InterPro"/>
</dbReference>
<protein>
    <submittedName>
        <fullName evidence="3">Phosphopantetheine--protein transferase domain-containing protein</fullName>
    </submittedName>
</protein>
<keyword evidence="1 3" id="KW-0808">Transferase</keyword>
<evidence type="ECO:0000259" key="2">
    <source>
        <dbReference type="Pfam" id="PF01648"/>
    </source>
</evidence>
<dbReference type="AlphaFoldDB" id="A0A1H5LRB8"/>
<feature type="domain" description="4'-phosphopantetheinyl transferase" evidence="2">
    <location>
        <begin position="2"/>
        <end position="81"/>
    </location>
</feature>
<dbReference type="Proteomes" id="UP000199448">
    <property type="component" value="Unassembled WGS sequence"/>
</dbReference>
<evidence type="ECO:0000313" key="4">
    <source>
        <dbReference type="Proteomes" id="UP000199448"/>
    </source>
</evidence>
<dbReference type="InterPro" id="IPR008278">
    <property type="entry name" value="4-PPantetheinyl_Trfase_dom"/>
</dbReference>
<dbReference type="OrthoDB" id="663853at2"/>
<keyword evidence="4" id="KW-1185">Reference proteome</keyword>
<evidence type="ECO:0000313" key="3">
    <source>
        <dbReference type="EMBL" id="SEE79613.1"/>
    </source>
</evidence>
<evidence type="ECO:0000256" key="1">
    <source>
        <dbReference type="ARBA" id="ARBA00022679"/>
    </source>
</evidence>
<dbReference type="Pfam" id="PF01648">
    <property type="entry name" value="ACPS"/>
    <property type="match status" value="1"/>
</dbReference>
<dbReference type="STRING" id="390640.SAMN04488034_102389"/>
<reference evidence="3 4" key="1">
    <citation type="submission" date="2016-10" db="EMBL/GenBank/DDBJ databases">
        <authorList>
            <person name="de Groot N.N."/>
        </authorList>
    </citation>
    <scope>NUCLEOTIDE SEQUENCE [LARGE SCALE GENOMIC DNA]</scope>
    <source>
        <strain evidence="3 4">DSM 23553</strain>
    </source>
</reference>
<sequence>MIGNDVVDLKAAAAESDWSRKGFLEKVFSEEERELICAAADQHQMVWLLWSMKEAAYKARQRHFNLPRRLNWQLLHCNLEEISTGKASGVVKVGAEKYFTASGITSENIHTTARPNSKIPLENFIFETSSAAAKNKLLQQTADFHFLPVADLHFRKDLHGVPYISYKNAEFFNRFSFSDHGRYSAFSLSLRIS</sequence>
<dbReference type="Gene3D" id="3.90.470.20">
    <property type="entry name" value="4'-phosphopantetheinyl transferase domain"/>
    <property type="match status" value="1"/>
</dbReference>
<proteinExistence type="predicted"/>